<dbReference type="InParanoid" id="A0A090N3W5"/>
<reference evidence="3 4" key="2">
    <citation type="journal article" date="2014" name="BMC Genomics">
        <title>An improved genome of the model marine alga Ostreococcus tauri unfolds by assessing Illumina de novo assemblies.</title>
        <authorList>
            <person name="Blanc-Mathieu R."/>
            <person name="Verhelst B."/>
            <person name="Derelle E."/>
            <person name="Rombauts S."/>
            <person name="Bouget F.Y."/>
            <person name="Carre I."/>
            <person name="Chateau A."/>
            <person name="Eyre-Walker A."/>
            <person name="Grimsley N."/>
            <person name="Moreau H."/>
            <person name="Piegu B."/>
            <person name="Rivals E."/>
            <person name="Schackwitz W."/>
            <person name="Van de Peer Y."/>
            <person name="Piganeau G."/>
        </authorList>
    </citation>
    <scope>NUCLEOTIDE SEQUENCE [LARGE SCALE GENOMIC DNA]</scope>
    <source>
        <strain evidence="4">OTTH 0595 / CCAP 157/2 / RCC745</strain>
    </source>
</reference>
<dbReference type="GeneID" id="9836674"/>
<dbReference type="GO" id="GO:0003723">
    <property type="term" value="F:RNA binding"/>
    <property type="evidence" value="ECO:0007669"/>
    <property type="project" value="UniProtKB-UniRule"/>
</dbReference>
<accession>A0A090N3W5</accession>
<keyword evidence="1" id="KW-0694">RNA-binding</keyword>
<dbReference type="EMBL" id="CAID01000007">
    <property type="protein sequence ID" value="CEF98828.1"/>
    <property type="molecule type" value="Genomic_DNA"/>
</dbReference>
<dbReference type="PROSITE" id="PS50137">
    <property type="entry name" value="DS_RBD"/>
    <property type="match status" value="1"/>
</dbReference>
<protein>
    <submittedName>
        <fullName evidence="3">Double-stranded RNA-binding domain</fullName>
    </submittedName>
</protein>
<dbReference type="InterPro" id="IPR014720">
    <property type="entry name" value="dsRBD_dom"/>
</dbReference>
<dbReference type="RefSeq" id="XP_022839494.1">
    <property type="nucleotide sequence ID" value="XM_022983871.1"/>
</dbReference>
<dbReference type="SUPFAM" id="SSF54768">
    <property type="entry name" value="dsRNA-binding domain-like"/>
    <property type="match status" value="1"/>
</dbReference>
<dbReference type="CDD" id="cd00048">
    <property type="entry name" value="DSRM_SF"/>
    <property type="match status" value="1"/>
</dbReference>
<evidence type="ECO:0000259" key="2">
    <source>
        <dbReference type="PROSITE" id="PS50137"/>
    </source>
</evidence>
<evidence type="ECO:0000313" key="4">
    <source>
        <dbReference type="Proteomes" id="UP000009170"/>
    </source>
</evidence>
<gene>
    <name evidence="3" type="ORF">OT_ostta07g03760</name>
</gene>
<reference evidence="4" key="1">
    <citation type="journal article" date="2006" name="Proc. Natl. Acad. Sci. U.S.A.">
        <title>Genome analysis of the smallest free-living eukaryote Ostreococcus tauri unveils many unique features.</title>
        <authorList>
            <person name="Derelle E."/>
            <person name="Ferraz C."/>
            <person name="Rombauts S."/>
            <person name="Rouze P."/>
            <person name="Worden A.Z."/>
            <person name="Robbens S."/>
            <person name="Partensky F."/>
            <person name="Degroeve S."/>
            <person name="Echeynie S."/>
            <person name="Cooke R."/>
            <person name="Saeys Y."/>
            <person name="Wuyts J."/>
            <person name="Jabbari K."/>
            <person name="Bowler C."/>
            <person name="Panaud O."/>
            <person name="Piegu B."/>
            <person name="Ball S.G."/>
            <person name="Ral J.-P."/>
            <person name="Bouget F.-Y."/>
            <person name="Piganeau G."/>
            <person name="De Baets B."/>
            <person name="Picard A."/>
            <person name="Delseny M."/>
            <person name="Demaille J."/>
            <person name="Van de Peer Y."/>
            <person name="Moreau H."/>
        </authorList>
    </citation>
    <scope>NUCLEOTIDE SEQUENCE [LARGE SCALE GENOMIC DNA]</scope>
    <source>
        <strain evidence="4">OTTH 0595 / CCAP 157/2 / RCC745</strain>
    </source>
</reference>
<sequence length="343" mass="37101">MVPAPRTGPSARSQKRLRQDVMGGDVRFKRRVERAYGAETPGLEVWLELSGKLVANDILPTRLRDANMRHVSTTAVEMRALIGDKIFGAALLEEMVATELVTDTGEATRQYSLVASNSAMAQFVSQVLPAHVAGGRVVEEHSAGTLIEAAVYMVNQMPGGPQAVRQLARWFVYNVVVHGRLQGEIANPKGLILELNGMTSAERVPGTPDHLAQFVGRCIWPADNPVRETKAIGRSKTAAAAAAAKEMLELYGHEIHNAPPQEPAKEKEKKDAKLANAFGHLLTLGGIIVGGDAVLISEPGDPPRFVATMRYGNEEARAEASTKSDAKRNASRQLLELIGEYDD</sequence>
<proteinExistence type="predicted"/>
<dbReference type="KEGG" id="ota:OT_ostta07g03760"/>
<evidence type="ECO:0000313" key="3">
    <source>
        <dbReference type="EMBL" id="CEF98828.1"/>
    </source>
</evidence>
<dbReference type="Gene3D" id="3.30.160.20">
    <property type="match status" value="1"/>
</dbReference>
<evidence type="ECO:0000256" key="1">
    <source>
        <dbReference type="PROSITE-ProRule" id="PRU00266"/>
    </source>
</evidence>
<dbReference type="AlphaFoldDB" id="A0A090N3W5"/>
<dbReference type="Proteomes" id="UP000009170">
    <property type="component" value="Unassembled WGS sequence"/>
</dbReference>
<name>A0A090N3W5_OSTTA</name>
<feature type="domain" description="DRBM" evidence="2">
    <location>
        <begin position="299"/>
        <end position="340"/>
    </location>
</feature>
<comment type="caution">
    <text evidence="3">The sequence shown here is derived from an EMBL/GenBank/DDBJ whole genome shotgun (WGS) entry which is preliminary data.</text>
</comment>
<dbReference type="OrthoDB" id="10494210at2759"/>
<organism evidence="3 4">
    <name type="scientific">Ostreococcus tauri</name>
    <name type="common">Marine green alga</name>
    <dbReference type="NCBI Taxonomy" id="70448"/>
    <lineage>
        <taxon>Eukaryota</taxon>
        <taxon>Viridiplantae</taxon>
        <taxon>Chlorophyta</taxon>
        <taxon>Mamiellophyceae</taxon>
        <taxon>Mamiellales</taxon>
        <taxon>Bathycoccaceae</taxon>
        <taxon>Ostreococcus</taxon>
    </lineage>
</organism>
<keyword evidence="4" id="KW-1185">Reference proteome</keyword>